<evidence type="ECO:0000313" key="1">
    <source>
        <dbReference type="EMBL" id="CAH0264047.1"/>
    </source>
</evidence>
<accession>A0A9W4L5K7</accession>
<dbReference type="RefSeq" id="WP_309519080.1">
    <property type="nucleotide sequence ID" value="NZ_CAKKMG010000056.1"/>
</dbReference>
<dbReference type="Proteomes" id="UP000789326">
    <property type="component" value="Unassembled WGS sequence"/>
</dbReference>
<sequence length="76" mass="8890">MFVNLDTYELAAKIKMKDDNFKPYWIMVLKIEISRSLQMVRSIEPVMRLGWFLDSAVEKSVYECAKAKNPGMEVEL</sequence>
<reference evidence="1" key="1">
    <citation type="submission" date="2021-11" db="EMBL/GenBank/DDBJ databases">
        <authorList>
            <person name="Bulgarelli D."/>
        </authorList>
    </citation>
    <scope>NUCLEOTIDE SEQUENCE</scope>
    <source>
        <strain evidence="1">Bi133</strain>
    </source>
</reference>
<gene>
    <name evidence="1" type="ORF">SRABI133_03471</name>
</gene>
<evidence type="ECO:0000313" key="2">
    <source>
        <dbReference type="Proteomes" id="UP000789326"/>
    </source>
</evidence>
<proteinExistence type="predicted"/>
<comment type="caution">
    <text evidence="1">The sequence shown here is derived from an EMBL/GenBank/DDBJ whole genome shotgun (WGS) entry which is preliminary data.</text>
</comment>
<organism evidence="1 2">
    <name type="scientific">Peribacillus simplex</name>
    <dbReference type="NCBI Taxonomy" id="1478"/>
    <lineage>
        <taxon>Bacteria</taxon>
        <taxon>Bacillati</taxon>
        <taxon>Bacillota</taxon>
        <taxon>Bacilli</taxon>
        <taxon>Bacillales</taxon>
        <taxon>Bacillaceae</taxon>
        <taxon>Peribacillus</taxon>
    </lineage>
</organism>
<dbReference type="AlphaFoldDB" id="A0A9W4L5K7"/>
<dbReference type="EMBL" id="CAKKMG010000056">
    <property type="protein sequence ID" value="CAH0264047.1"/>
    <property type="molecule type" value="Genomic_DNA"/>
</dbReference>
<protein>
    <submittedName>
        <fullName evidence="1">Uncharacterized protein</fullName>
    </submittedName>
</protein>
<name>A0A9W4L5K7_9BACI</name>